<evidence type="ECO:0000313" key="5">
    <source>
        <dbReference type="Proteomes" id="UP001370348"/>
    </source>
</evidence>
<dbReference type="EMBL" id="CP089984">
    <property type="protein sequence ID" value="WXB11769.1"/>
    <property type="molecule type" value="Genomic_DNA"/>
</dbReference>
<name>A0ABZ2LLH2_9BACT</name>
<evidence type="ECO:0000313" key="4">
    <source>
        <dbReference type="EMBL" id="WXB11769.1"/>
    </source>
</evidence>
<feature type="region of interest" description="Disordered" evidence="2">
    <location>
        <begin position="306"/>
        <end position="325"/>
    </location>
</feature>
<dbReference type="InterPro" id="IPR002035">
    <property type="entry name" value="VWF_A"/>
</dbReference>
<dbReference type="Gene3D" id="3.40.50.410">
    <property type="entry name" value="von Willebrand factor, type A domain"/>
    <property type="match status" value="1"/>
</dbReference>
<accession>A0ABZ2LLH2</accession>
<evidence type="ECO:0000259" key="3">
    <source>
        <dbReference type="PROSITE" id="PS50234"/>
    </source>
</evidence>
<dbReference type="RefSeq" id="WP_394821389.1">
    <property type="nucleotide sequence ID" value="NZ_CP089984.1"/>
</dbReference>
<dbReference type="Proteomes" id="UP001370348">
    <property type="component" value="Chromosome"/>
</dbReference>
<protein>
    <submittedName>
        <fullName evidence="4">VWA domain-containing protein</fullName>
    </submittedName>
</protein>
<reference evidence="4 5" key="1">
    <citation type="submission" date="2021-12" db="EMBL/GenBank/DDBJ databases">
        <title>Discovery of the Pendulisporaceae a myxobacterial family with distinct sporulation behavior and unique specialized metabolism.</title>
        <authorList>
            <person name="Garcia R."/>
            <person name="Popoff A."/>
            <person name="Bader C.D."/>
            <person name="Loehr J."/>
            <person name="Walesch S."/>
            <person name="Walt C."/>
            <person name="Boldt J."/>
            <person name="Bunk B."/>
            <person name="Haeckl F.J.F.P.J."/>
            <person name="Gunesch A.P."/>
            <person name="Birkelbach J."/>
            <person name="Nuebel U."/>
            <person name="Pietschmann T."/>
            <person name="Bach T."/>
            <person name="Mueller R."/>
        </authorList>
    </citation>
    <scope>NUCLEOTIDE SEQUENCE [LARGE SCALE GENOMIC DNA]</scope>
    <source>
        <strain evidence="4 5">MSr11954</strain>
    </source>
</reference>
<evidence type="ECO:0000256" key="1">
    <source>
        <dbReference type="SAM" id="Coils"/>
    </source>
</evidence>
<feature type="coiled-coil region" evidence="1">
    <location>
        <begin position="70"/>
        <end position="101"/>
    </location>
</feature>
<sequence length="803" mass="87393">MSEPDELMRRLGARIERLALGPEHIEAQHFVKMTRVLFVAFGYRPKMTTTALEALAASYGSASAKAQARKEAASDETIAAKKRLHAAREELEDNVAVVERATIVARRPLVAYAAWLRRVFEHLAPGAAEHGPDEVALLPPLVFSTDAPRGEAPEDTRSLELELALVDHLLEGARLETRLLGRRRQQLLAARQVLLEVAAALPIHPRAVAARSAYVARQIAWLDRLQAAGLEPDVDLVHQARRASRSGDARLLYASLRALEEGGDAALGPAASRALEGMPGTPLDAGTSLRRSFEESFGTDAQAAIARGHAEGRAKEEAAPRNLEQDPEFREARIGYFEDGDLEMAACALAVDGAFELGAPMTPVRIVEEQRRLREVRYPTRAMHLVAARGPEDLRDALITDPRALLLDLATGRLLTRRFIREETEQRARIVMTSEARVYVLDGSSSMNGWRSRMRDAILLAELATLRKRLEQPGTVRPVLYFRYFTRKLGPITKVDTAEQVGQAIVSICSVLRDGETDIERALLASFATVAKAKESDPTLARAQIVLVTDGCSEVNEAKVIAARESVRELPIGVSVIALGEENPALRALVARQRALGERAFYHFVDDAQLEATCKGESVGPSLHLGPPPQGPPTVSLEHEIGPLLDELELIARKRDRAALEDLDVEAEARRDVGLDAKDVAEGERARAEALYKDRLALERRYARWFPSPAPDAASAAPAAPGIPAAPADDETEEAVFVALSAIAEVIDVVSGSELHRRADAIALLERLLPDARLTPAAYMAVVSSGSPRIAEALRALHASVTE</sequence>
<feature type="domain" description="VWFA" evidence="3">
    <location>
        <begin position="436"/>
        <end position="619"/>
    </location>
</feature>
<feature type="compositionally biased region" description="Basic and acidic residues" evidence="2">
    <location>
        <begin position="308"/>
        <end position="325"/>
    </location>
</feature>
<organism evidence="4 5">
    <name type="scientific">Pendulispora albinea</name>
    <dbReference type="NCBI Taxonomy" id="2741071"/>
    <lineage>
        <taxon>Bacteria</taxon>
        <taxon>Pseudomonadati</taxon>
        <taxon>Myxococcota</taxon>
        <taxon>Myxococcia</taxon>
        <taxon>Myxococcales</taxon>
        <taxon>Sorangiineae</taxon>
        <taxon>Pendulisporaceae</taxon>
        <taxon>Pendulispora</taxon>
    </lineage>
</organism>
<dbReference type="PROSITE" id="PS50234">
    <property type="entry name" value="VWFA"/>
    <property type="match status" value="1"/>
</dbReference>
<gene>
    <name evidence="4" type="ORF">LZC94_28410</name>
</gene>
<dbReference type="InterPro" id="IPR036465">
    <property type="entry name" value="vWFA_dom_sf"/>
</dbReference>
<keyword evidence="5" id="KW-1185">Reference proteome</keyword>
<dbReference type="CDD" id="cd00198">
    <property type="entry name" value="vWFA"/>
    <property type="match status" value="1"/>
</dbReference>
<proteinExistence type="predicted"/>
<dbReference type="SUPFAM" id="SSF53300">
    <property type="entry name" value="vWA-like"/>
    <property type="match status" value="1"/>
</dbReference>
<keyword evidence="1" id="KW-0175">Coiled coil</keyword>
<evidence type="ECO:0000256" key="2">
    <source>
        <dbReference type="SAM" id="MobiDB-lite"/>
    </source>
</evidence>